<accession>A0A8H6E555</accession>
<sequence>MGIYLGYCGPRTKAMLTLGWRPSIANNFVIKNILPAWNSHAGRRIGYNGQDPSRYVKANTDGYCGRGEPKSMPQTPHRASNWKNKVLTASSKGSSPLSHTLVRERGTGGVDIRGNGRMPRKSPLAL</sequence>
<name>A0A8H6E555_PETAA</name>
<organism evidence="2 3">
    <name type="scientific">Petromyces alliaceus</name>
    <name type="common">Aspergillus alliaceus</name>
    <dbReference type="NCBI Taxonomy" id="209559"/>
    <lineage>
        <taxon>Eukaryota</taxon>
        <taxon>Fungi</taxon>
        <taxon>Dikarya</taxon>
        <taxon>Ascomycota</taxon>
        <taxon>Pezizomycotina</taxon>
        <taxon>Eurotiomycetes</taxon>
        <taxon>Eurotiomycetidae</taxon>
        <taxon>Eurotiales</taxon>
        <taxon>Aspergillaceae</taxon>
        <taxon>Aspergillus</taxon>
        <taxon>Aspergillus subgen. Circumdati</taxon>
    </lineage>
</organism>
<dbReference type="AlphaFoldDB" id="A0A8H6E555"/>
<feature type="region of interest" description="Disordered" evidence="1">
    <location>
        <begin position="48"/>
        <end position="126"/>
    </location>
</feature>
<protein>
    <submittedName>
        <fullName evidence="2">Uncharacterized protein</fullName>
    </submittedName>
</protein>
<proteinExistence type="predicted"/>
<evidence type="ECO:0000256" key="1">
    <source>
        <dbReference type="SAM" id="MobiDB-lite"/>
    </source>
</evidence>
<evidence type="ECO:0000313" key="3">
    <source>
        <dbReference type="Proteomes" id="UP000541154"/>
    </source>
</evidence>
<comment type="caution">
    <text evidence="2">The sequence shown here is derived from an EMBL/GenBank/DDBJ whole genome shotgun (WGS) entry which is preliminary data.</text>
</comment>
<dbReference type="EMBL" id="SPNV01000195">
    <property type="protein sequence ID" value="KAF5858675.1"/>
    <property type="molecule type" value="Genomic_DNA"/>
</dbReference>
<gene>
    <name evidence="2" type="ORF">ETB97_003890</name>
</gene>
<evidence type="ECO:0000313" key="2">
    <source>
        <dbReference type="EMBL" id="KAF5858675.1"/>
    </source>
</evidence>
<dbReference type="Proteomes" id="UP000541154">
    <property type="component" value="Unassembled WGS sequence"/>
</dbReference>
<keyword evidence="3" id="KW-1185">Reference proteome</keyword>
<reference evidence="2 3" key="1">
    <citation type="submission" date="2019-04" db="EMBL/GenBank/DDBJ databases">
        <title>Aspergillus burnettii sp. nov., novel species from soil in southeast Queensland.</title>
        <authorList>
            <person name="Gilchrist C.L.M."/>
            <person name="Pitt J.I."/>
            <person name="Lange L."/>
            <person name="Lacey H.J."/>
            <person name="Vuong D."/>
            <person name="Midgley D.J."/>
            <person name="Greenfield P."/>
            <person name="Bradbury M."/>
            <person name="Lacey E."/>
            <person name="Busk P.K."/>
            <person name="Pilgaard B."/>
            <person name="Chooi Y.H."/>
            <person name="Piggott A.M."/>
        </authorList>
    </citation>
    <scope>NUCLEOTIDE SEQUENCE [LARGE SCALE GENOMIC DNA]</scope>
    <source>
        <strain evidence="2 3">FRR 5400</strain>
    </source>
</reference>
<feature type="compositionally biased region" description="Polar residues" evidence="1">
    <location>
        <begin position="72"/>
        <end position="98"/>
    </location>
</feature>